<gene>
    <name evidence="1" type="ORF">H9L06_00725</name>
</gene>
<dbReference type="AlphaFoldDB" id="A0A7G9S522"/>
<proteinExistence type="predicted"/>
<dbReference type="RefSeq" id="WP_187555415.1">
    <property type="nucleotide sequence ID" value="NZ_CP060716.1"/>
</dbReference>
<name>A0A7G9S522_9MICO</name>
<keyword evidence="2" id="KW-1185">Reference proteome</keyword>
<dbReference type="EMBL" id="CP060716">
    <property type="protein sequence ID" value="QNN62947.1"/>
    <property type="molecule type" value="Genomic_DNA"/>
</dbReference>
<reference evidence="1 2" key="1">
    <citation type="submission" date="2020-08" db="EMBL/GenBank/DDBJ databases">
        <title>Genome sequence of Leucobacter denitrificans KACC 14055T.</title>
        <authorList>
            <person name="Hyun D.-W."/>
            <person name="Bae J.-W."/>
        </authorList>
    </citation>
    <scope>NUCLEOTIDE SEQUENCE [LARGE SCALE GENOMIC DNA]</scope>
    <source>
        <strain evidence="1 2">KACC 14055</strain>
    </source>
</reference>
<dbReference type="KEGG" id="ldn:H9L06_00725"/>
<organism evidence="1 2">
    <name type="scientific">Leucobacter denitrificans</name>
    <dbReference type="NCBI Taxonomy" id="683042"/>
    <lineage>
        <taxon>Bacteria</taxon>
        <taxon>Bacillati</taxon>
        <taxon>Actinomycetota</taxon>
        <taxon>Actinomycetes</taxon>
        <taxon>Micrococcales</taxon>
        <taxon>Microbacteriaceae</taxon>
        <taxon>Leucobacter</taxon>
    </lineage>
</organism>
<evidence type="ECO:0000313" key="1">
    <source>
        <dbReference type="EMBL" id="QNN62947.1"/>
    </source>
</evidence>
<sequence length="60" mass="6744">MTEKREVPEADRLDQLTPIDQSVAVEAFEHCDTAPALVNEADWIDQQIPVPVDDPEQEAQ</sequence>
<accession>A0A7G9S522</accession>
<protein>
    <submittedName>
        <fullName evidence="1">Uncharacterized protein</fullName>
    </submittedName>
</protein>
<dbReference type="Proteomes" id="UP000515934">
    <property type="component" value="Chromosome"/>
</dbReference>
<evidence type="ECO:0000313" key="2">
    <source>
        <dbReference type="Proteomes" id="UP000515934"/>
    </source>
</evidence>